<feature type="compositionally biased region" description="Basic and acidic residues" evidence="1">
    <location>
        <begin position="159"/>
        <end position="173"/>
    </location>
</feature>
<evidence type="ECO:0000313" key="3">
    <source>
        <dbReference type="Proteomes" id="UP000237752"/>
    </source>
</evidence>
<feature type="region of interest" description="Disordered" evidence="1">
    <location>
        <begin position="152"/>
        <end position="187"/>
    </location>
</feature>
<organism evidence="2 3">
    <name type="scientific">Antricoccus suffuscus</name>
    <dbReference type="NCBI Taxonomy" id="1629062"/>
    <lineage>
        <taxon>Bacteria</taxon>
        <taxon>Bacillati</taxon>
        <taxon>Actinomycetota</taxon>
        <taxon>Actinomycetes</taxon>
        <taxon>Geodermatophilales</taxon>
        <taxon>Antricoccaceae</taxon>
        <taxon>Antricoccus</taxon>
    </lineage>
</organism>
<evidence type="ECO:0000256" key="1">
    <source>
        <dbReference type="SAM" id="MobiDB-lite"/>
    </source>
</evidence>
<evidence type="ECO:0000313" key="2">
    <source>
        <dbReference type="EMBL" id="PRZ43955.1"/>
    </source>
</evidence>
<dbReference type="SUPFAM" id="SSF53901">
    <property type="entry name" value="Thiolase-like"/>
    <property type="match status" value="1"/>
</dbReference>
<keyword evidence="3" id="KW-1185">Reference proteome</keyword>
<dbReference type="InterPro" id="IPR016039">
    <property type="entry name" value="Thiolase-like"/>
</dbReference>
<name>A0A2T1A5R6_9ACTN</name>
<dbReference type="GO" id="GO:0016746">
    <property type="term" value="F:acyltransferase activity"/>
    <property type="evidence" value="ECO:0007669"/>
    <property type="project" value="InterPro"/>
</dbReference>
<sequence length="203" mass="21480">MAADAVRRALTAAGLELTDVDQAYAAYVYGDSTSGQRGLYHVDKTGMPIVNVNNTCSSAVDALSEKFDLKAQARSRVQDAKTTAAHTGHDAKGLAATQIQAAPTRVERAVAQAKDAVTDEQGRVNFVNARIAAVGVSAGGDDRDVEQAAAINRPAAEPAHLHRAPDTDDTEKPTRHRRSLCRRGATSPAARALGPCQRYCSSR</sequence>
<reference evidence="2 3" key="1">
    <citation type="submission" date="2018-03" db="EMBL/GenBank/DDBJ databases">
        <title>Genomic Encyclopedia of Archaeal and Bacterial Type Strains, Phase II (KMG-II): from individual species to whole genera.</title>
        <authorList>
            <person name="Goeker M."/>
        </authorList>
    </citation>
    <scope>NUCLEOTIDE SEQUENCE [LARGE SCALE GENOMIC DNA]</scope>
    <source>
        <strain evidence="2 3">DSM 100065</strain>
    </source>
</reference>
<dbReference type="RefSeq" id="WP_106347023.1">
    <property type="nucleotide sequence ID" value="NZ_PVUE01000001.1"/>
</dbReference>
<protein>
    <submittedName>
        <fullName evidence="2">Uncharacterized protein</fullName>
    </submittedName>
</protein>
<comment type="caution">
    <text evidence="2">The sequence shown here is derived from an EMBL/GenBank/DDBJ whole genome shotgun (WGS) entry which is preliminary data.</text>
</comment>
<gene>
    <name evidence="2" type="ORF">CLV47_10179</name>
</gene>
<accession>A0A2T1A5R6</accession>
<dbReference type="Proteomes" id="UP000237752">
    <property type="component" value="Unassembled WGS sequence"/>
</dbReference>
<dbReference type="OrthoDB" id="9785768at2"/>
<dbReference type="AlphaFoldDB" id="A0A2T1A5R6"/>
<dbReference type="EMBL" id="PVUE01000001">
    <property type="protein sequence ID" value="PRZ43955.1"/>
    <property type="molecule type" value="Genomic_DNA"/>
</dbReference>
<proteinExistence type="predicted"/>
<dbReference type="Gene3D" id="3.40.47.10">
    <property type="match status" value="1"/>
</dbReference>